<proteinExistence type="predicted"/>
<dbReference type="EMBL" id="JBEDUW010000005">
    <property type="protein sequence ID" value="KAK9928609.1"/>
    <property type="molecule type" value="Genomic_DNA"/>
</dbReference>
<evidence type="ECO:0000256" key="1">
    <source>
        <dbReference type="SAM" id="MobiDB-lite"/>
    </source>
</evidence>
<name>A0AAW1WWW6_RUBAR</name>
<protein>
    <submittedName>
        <fullName evidence="2">Uncharacterized protein</fullName>
    </submittedName>
</protein>
<keyword evidence="3" id="KW-1185">Reference proteome</keyword>
<evidence type="ECO:0000313" key="2">
    <source>
        <dbReference type="EMBL" id="KAK9928609.1"/>
    </source>
</evidence>
<feature type="region of interest" description="Disordered" evidence="1">
    <location>
        <begin position="60"/>
        <end position="127"/>
    </location>
</feature>
<dbReference type="AlphaFoldDB" id="A0AAW1WWW6"/>
<feature type="compositionally biased region" description="Polar residues" evidence="1">
    <location>
        <begin position="185"/>
        <end position="205"/>
    </location>
</feature>
<gene>
    <name evidence="2" type="ORF">M0R45_025735</name>
</gene>
<accession>A0AAW1WWW6</accession>
<feature type="compositionally biased region" description="Polar residues" evidence="1">
    <location>
        <begin position="76"/>
        <end position="94"/>
    </location>
</feature>
<feature type="compositionally biased region" description="Polar residues" evidence="1">
    <location>
        <begin position="114"/>
        <end position="127"/>
    </location>
</feature>
<reference evidence="2 3" key="1">
    <citation type="journal article" date="2023" name="G3 (Bethesda)">
        <title>A chromosome-length genome assembly and annotation of blackberry (Rubus argutus, cv. 'Hillquist').</title>
        <authorList>
            <person name="Bruna T."/>
            <person name="Aryal R."/>
            <person name="Dudchenko O."/>
            <person name="Sargent D.J."/>
            <person name="Mead D."/>
            <person name="Buti M."/>
            <person name="Cavallini A."/>
            <person name="Hytonen T."/>
            <person name="Andres J."/>
            <person name="Pham M."/>
            <person name="Weisz D."/>
            <person name="Mascagni F."/>
            <person name="Usai G."/>
            <person name="Natali L."/>
            <person name="Bassil N."/>
            <person name="Fernandez G.E."/>
            <person name="Lomsadze A."/>
            <person name="Armour M."/>
            <person name="Olukolu B."/>
            <person name="Poorten T."/>
            <person name="Britton C."/>
            <person name="Davik J."/>
            <person name="Ashrafi H."/>
            <person name="Aiden E.L."/>
            <person name="Borodovsky M."/>
            <person name="Worthington M."/>
        </authorList>
    </citation>
    <scope>NUCLEOTIDE SEQUENCE [LARGE SCALE GENOMIC DNA]</scope>
    <source>
        <strain evidence="2">PI 553951</strain>
    </source>
</reference>
<dbReference type="Proteomes" id="UP001457282">
    <property type="component" value="Unassembled WGS sequence"/>
</dbReference>
<sequence length="246" mass="27122">MLNNSKTAGFRHVDTPFSDTPPPAPLIDSLQFVFNLSLTLLSPAPFLSFLRKFTFLQSPSPPPPQTTITCPFQPPSQARASSALSSPIQPSQPNHHAVPLPPPLNDHDNHAMPKQQQPISSLTATTSPYQPCKLNPLHPNQNPFNSNPPCSQPHREAFTAAPPSTLYNRTHATFKFPAHHHRTTIDLNPPSQMPITSRPQDSPPSSAVMCTCKHQSTKFTTGIQLTLQTQRIFHHRCEGPRPVPLS</sequence>
<evidence type="ECO:0000313" key="3">
    <source>
        <dbReference type="Proteomes" id="UP001457282"/>
    </source>
</evidence>
<comment type="caution">
    <text evidence="2">The sequence shown here is derived from an EMBL/GenBank/DDBJ whole genome shotgun (WGS) entry which is preliminary data.</text>
</comment>
<feature type="region of interest" description="Disordered" evidence="1">
    <location>
        <begin position="182"/>
        <end position="208"/>
    </location>
</feature>
<organism evidence="2 3">
    <name type="scientific">Rubus argutus</name>
    <name type="common">Southern blackberry</name>
    <dbReference type="NCBI Taxonomy" id="59490"/>
    <lineage>
        <taxon>Eukaryota</taxon>
        <taxon>Viridiplantae</taxon>
        <taxon>Streptophyta</taxon>
        <taxon>Embryophyta</taxon>
        <taxon>Tracheophyta</taxon>
        <taxon>Spermatophyta</taxon>
        <taxon>Magnoliopsida</taxon>
        <taxon>eudicotyledons</taxon>
        <taxon>Gunneridae</taxon>
        <taxon>Pentapetalae</taxon>
        <taxon>rosids</taxon>
        <taxon>fabids</taxon>
        <taxon>Rosales</taxon>
        <taxon>Rosaceae</taxon>
        <taxon>Rosoideae</taxon>
        <taxon>Rosoideae incertae sedis</taxon>
        <taxon>Rubus</taxon>
    </lineage>
</organism>